<keyword evidence="1" id="KW-0472">Membrane</keyword>
<comment type="caution">
    <text evidence="2">The sequence shown here is derived from an EMBL/GenBank/DDBJ whole genome shotgun (WGS) entry which is preliminary data.</text>
</comment>
<keyword evidence="1" id="KW-0812">Transmembrane</keyword>
<protein>
    <submittedName>
        <fullName evidence="2">Uncharacterized protein</fullName>
    </submittedName>
</protein>
<name>A0A5C5VAG3_9BACT</name>
<sequence>MAPVAPQPARHATASIEHTHKTRGTFFSGFGMTCGCLAAVGVATIGGCAAFVIFAGSAVNSTTKVMAEAAKEVEARRVSETELLAPHLVGVKVLSASLEPPGQYEYSNRILITIRNDNDHVIQTVDFIGVLQTPGRELPWAEGLIRYSIPGGLEPGESKELRLEPNIMSDFRSIEIPDDAVFSVDVVDVEWPSRNADLGLE</sequence>
<dbReference type="OrthoDB" id="5540991at2"/>
<evidence type="ECO:0000313" key="2">
    <source>
        <dbReference type="EMBL" id="TWT35586.1"/>
    </source>
</evidence>
<reference evidence="2 3" key="1">
    <citation type="submission" date="2019-02" db="EMBL/GenBank/DDBJ databases">
        <title>Deep-cultivation of Planctomycetes and their phenomic and genomic characterization uncovers novel biology.</title>
        <authorList>
            <person name="Wiegand S."/>
            <person name="Jogler M."/>
            <person name="Boedeker C."/>
            <person name="Pinto D."/>
            <person name="Vollmers J."/>
            <person name="Rivas-Marin E."/>
            <person name="Kohn T."/>
            <person name="Peeters S.H."/>
            <person name="Heuer A."/>
            <person name="Rast P."/>
            <person name="Oberbeckmann S."/>
            <person name="Bunk B."/>
            <person name="Jeske O."/>
            <person name="Meyerdierks A."/>
            <person name="Storesund J.E."/>
            <person name="Kallscheuer N."/>
            <person name="Luecker S."/>
            <person name="Lage O.M."/>
            <person name="Pohl T."/>
            <person name="Merkel B.J."/>
            <person name="Hornburger P."/>
            <person name="Mueller R.-W."/>
            <person name="Bruemmer F."/>
            <person name="Labrenz M."/>
            <person name="Spormann A.M."/>
            <person name="Op Den Camp H."/>
            <person name="Overmann J."/>
            <person name="Amann R."/>
            <person name="Jetten M.S.M."/>
            <person name="Mascher T."/>
            <person name="Medema M.H."/>
            <person name="Devos D.P."/>
            <person name="Kaster A.-K."/>
            <person name="Ovreas L."/>
            <person name="Rohde M."/>
            <person name="Galperin M.Y."/>
            <person name="Jogler C."/>
        </authorList>
    </citation>
    <scope>NUCLEOTIDE SEQUENCE [LARGE SCALE GENOMIC DNA]</scope>
    <source>
        <strain evidence="2 3">KOR34</strain>
    </source>
</reference>
<keyword evidence="3" id="KW-1185">Reference proteome</keyword>
<feature type="transmembrane region" description="Helical" evidence="1">
    <location>
        <begin position="30"/>
        <end position="56"/>
    </location>
</feature>
<evidence type="ECO:0000256" key="1">
    <source>
        <dbReference type="SAM" id="Phobius"/>
    </source>
</evidence>
<keyword evidence="1" id="KW-1133">Transmembrane helix</keyword>
<proteinExistence type="predicted"/>
<organism evidence="2 3">
    <name type="scientific">Posidoniimonas corsicana</name>
    <dbReference type="NCBI Taxonomy" id="1938618"/>
    <lineage>
        <taxon>Bacteria</taxon>
        <taxon>Pseudomonadati</taxon>
        <taxon>Planctomycetota</taxon>
        <taxon>Planctomycetia</taxon>
        <taxon>Pirellulales</taxon>
        <taxon>Lacipirellulaceae</taxon>
        <taxon>Posidoniimonas</taxon>
    </lineage>
</organism>
<accession>A0A5C5VAG3</accession>
<dbReference type="Proteomes" id="UP000316714">
    <property type="component" value="Unassembled WGS sequence"/>
</dbReference>
<dbReference type="AlphaFoldDB" id="A0A5C5VAG3"/>
<gene>
    <name evidence="2" type="ORF">KOR34_04790</name>
</gene>
<dbReference type="RefSeq" id="WP_146561874.1">
    <property type="nucleotide sequence ID" value="NZ_SIHJ01000001.1"/>
</dbReference>
<dbReference type="EMBL" id="SIHJ01000001">
    <property type="protein sequence ID" value="TWT35586.1"/>
    <property type="molecule type" value="Genomic_DNA"/>
</dbReference>
<evidence type="ECO:0000313" key="3">
    <source>
        <dbReference type="Proteomes" id="UP000316714"/>
    </source>
</evidence>